<dbReference type="GeneID" id="25917217"/>
<evidence type="ECO:0000313" key="2">
    <source>
        <dbReference type="Proteomes" id="UP000054560"/>
    </source>
</evidence>
<gene>
    <name evidence="1" type="ORF">SARC_16713</name>
</gene>
<reference evidence="1 2" key="1">
    <citation type="submission" date="2011-02" db="EMBL/GenBank/DDBJ databases">
        <title>The Genome Sequence of Sphaeroforma arctica JP610.</title>
        <authorList>
            <consortium name="The Broad Institute Genome Sequencing Platform"/>
            <person name="Russ C."/>
            <person name="Cuomo C."/>
            <person name="Young S.K."/>
            <person name="Zeng Q."/>
            <person name="Gargeya S."/>
            <person name="Alvarado L."/>
            <person name="Berlin A."/>
            <person name="Chapman S.B."/>
            <person name="Chen Z."/>
            <person name="Freedman E."/>
            <person name="Gellesch M."/>
            <person name="Goldberg J."/>
            <person name="Griggs A."/>
            <person name="Gujja S."/>
            <person name="Heilman E."/>
            <person name="Heiman D."/>
            <person name="Howarth C."/>
            <person name="Mehta T."/>
            <person name="Neiman D."/>
            <person name="Pearson M."/>
            <person name="Roberts A."/>
            <person name="Saif S."/>
            <person name="Shea T."/>
            <person name="Shenoy N."/>
            <person name="Sisk P."/>
            <person name="Stolte C."/>
            <person name="Sykes S."/>
            <person name="White J."/>
            <person name="Yandava C."/>
            <person name="Burger G."/>
            <person name="Gray M.W."/>
            <person name="Holland P.W.H."/>
            <person name="King N."/>
            <person name="Lang F.B.F."/>
            <person name="Roger A.J."/>
            <person name="Ruiz-Trillo I."/>
            <person name="Haas B."/>
            <person name="Nusbaum C."/>
            <person name="Birren B."/>
        </authorList>
    </citation>
    <scope>NUCLEOTIDE SEQUENCE [LARGE SCALE GENOMIC DNA]</scope>
    <source>
        <strain evidence="1 2">JP610</strain>
    </source>
</reference>
<accession>A0A0L0F200</accession>
<feature type="non-terminal residue" evidence="1">
    <location>
        <position position="1"/>
    </location>
</feature>
<name>A0A0L0F200_9EUKA</name>
<dbReference type="RefSeq" id="XP_014144657.1">
    <property type="nucleotide sequence ID" value="XM_014289182.1"/>
</dbReference>
<dbReference type="EMBL" id="KQ250296">
    <property type="protein sequence ID" value="KNC70755.1"/>
    <property type="molecule type" value="Genomic_DNA"/>
</dbReference>
<sequence length="111" mass="12728">RPQLLSNANHPAYYLPELMRKLDLMGNPKARCLVQQKPEVTLSFFPPLPPTGASAYEGHDDLQRTLTVDVIRFATIPPTKVSFLLNLYVQYMQRWYGRGSMCPSVRMLFNV</sequence>
<evidence type="ECO:0000313" key="1">
    <source>
        <dbReference type="EMBL" id="KNC70755.1"/>
    </source>
</evidence>
<dbReference type="AlphaFoldDB" id="A0A0L0F200"/>
<organism evidence="1 2">
    <name type="scientific">Sphaeroforma arctica JP610</name>
    <dbReference type="NCBI Taxonomy" id="667725"/>
    <lineage>
        <taxon>Eukaryota</taxon>
        <taxon>Ichthyosporea</taxon>
        <taxon>Ichthyophonida</taxon>
        <taxon>Sphaeroforma</taxon>
    </lineage>
</organism>
<proteinExistence type="predicted"/>
<keyword evidence="2" id="KW-1185">Reference proteome</keyword>
<protein>
    <submittedName>
        <fullName evidence="1">Uncharacterized protein</fullName>
    </submittedName>
</protein>
<dbReference type="Proteomes" id="UP000054560">
    <property type="component" value="Unassembled WGS sequence"/>
</dbReference>